<protein>
    <submittedName>
        <fullName evidence="2">Uncharacterized protein</fullName>
    </submittedName>
</protein>
<dbReference type="AlphaFoldDB" id="A0A6A6L489"/>
<accession>A0A6A6L489</accession>
<evidence type="ECO:0000256" key="1">
    <source>
        <dbReference type="SAM" id="MobiDB-lite"/>
    </source>
</evidence>
<dbReference type="PANTHER" id="PTHR35046:SF9">
    <property type="entry name" value="RNA-DIRECTED DNA POLYMERASE"/>
    <property type="match status" value="1"/>
</dbReference>
<evidence type="ECO:0000313" key="3">
    <source>
        <dbReference type="Proteomes" id="UP000467840"/>
    </source>
</evidence>
<gene>
    <name evidence="2" type="ORF">GH714_034021</name>
</gene>
<sequence>MSDEGEVPPPVSRVALQPQRERNGPRQQGRGDDDDEEPRVKEVPLMVAKLLEEFEDVFPEEMPEGLPPLHGIEHLIDLILGVTLPNRLAYRSNPKKAKELHK</sequence>
<keyword evidence="3" id="KW-1185">Reference proteome</keyword>
<name>A0A6A6L489_HEVBR</name>
<proteinExistence type="predicted"/>
<comment type="caution">
    <text evidence="2">The sequence shown here is derived from an EMBL/GenBank/DDBJ whole genome shotgun (WGS) entry which is preliminary data.</text>
</comment>
<organism evidence="2 3">
    <name type="scientific">Hevea brasiliensis</name>
    <name type="common">Para rubber tree</name>
    <name type="synonym">Siphonia brasiliensis</name>
    <dbReference type="NCBI Taxonomy" id="3981"/>
    <lineage>
        <taxon>Eukaryota</taxon>
        <taxon>Viridiplantae</taxon>
        <taxon>Streptophyta</taxon>
        <taxon>Embryophyta</taxon>
        <taxon>Tracheophyta</taxon>
        <taxon>Spermatophyta</taxon>
        <taxon>Magnoliopsida</taxon>
        <taxon>eudicotyledons</taxon>
        <taxon>Gunneridae</taxon>
        <taxon>Pentapetalae</taxon>
        <taxon>rosids</taxon>
        <taxon>fabids</taxon>
        <taxon>Malpighiales</taxon>
        <taxon>Euphorbiaceae</taxon>
        <taxon>Crotonoideae</taxon>
        <taxon>Micrandreae</taxon>
        <taxon>Hevea</taxon>
    </lineage>
</organism>
<dbReference type="PANTHER" id="PTHR35046">
    <property type="entry name" value="ZINC KNUCKLE (CCHC-TYPE) FAMILY PROTEIN"/>
    <property type="match status" value="1"/>
</dbReference>
<dbReference type="EMBL" id="JAAGAX010000013">
    <property type="protein sequence ID" value="KAF2295794.1"/>
    <property type="molecule type" value="Genomic_DNA"/>
</dbReference>
<evidence type="ECO:0000313" key="2">
    <source>
        <dbReference type="EMBL" id="KAF2295794.1"/>
    </source>
</evidence>
<reference evidence="2 3" key="1">
    <citation type="journal article" date="2020" name="Mol. Plant">
        <title>The Chromosome-Based Rubber Tree Genome Provides New Insights into Spurge Genome Evolution and Rubber Biosynthesis.</title>
        <authorList>
            <person name="Liu J."/>
            <person name="Shi C."/>
            <person name="Shi C.C."/>
            <person name="Li W."/>
            <person name="Zhang Q.J."/>
            <person name="Zhang Y."/>
            <person name="Li K."/>
            <person name="Lu H.F."/>
            <person name="Shi C."/>
            <person name="Zhu S.T."/>
            <person name="Xiao Z.Y."/>
            <person name="Nan H."/>
            <person name="Yue Y."/>
            <person name="Zhu X.G."/>
            <person name="Wu Y."/>
            <person name="Hong X.N."/>
            <person name="Fan G.Y."/>
            <person name="Tong Y."/>
            <person name="Zhang D."/>
            <person name="Mao C.L."/>
            <person name="Liu Y.L."/>
            <person name="Hao S.J."/>
            <person name="Liu W.Q."/>
            <person name="Lv M.Q."/>
            <person name="Zhang H.B."/>
            <person name="Liu Y."/>
            <person name="Hu-Tang G.R."/>
            <person name="Wang J.P."/>
            <person name="Wang J.H."/>
            <person name="Sun Y.H."/>
            <person name="Ni S.B."/>
            <person name="Chen W.B."/>
            <person name="Zhang X.C."/>
            <person name="Jiao Y.N."/>
            <person name="Eichler E.E."/>
            <person name="Li G.H."/>
            <person name="Liu X."/>
            <person name="Gao L.Z."/>
        </authorList>
    </citation>
    <scope>NUCLEOTIDE SEQUENCE [LARGE SCALE GENOMIC DNA]</scope>
    <source>
        <strain evidence="3">cv. GT1</strain>
        <tissue evidence="2">Leaf</tissue>
    </source>
</reference>
<feature type="region of interest" description="Disordered" evidence="1">
    <location>
        <begin position="1"/>
        <end position="41"/>
    </location>
</feature>
<dbReference type="Proteomes" id="UP000467840">
    <property type="component" value="Chromosome 7"/>
</dbReference>